<reference evidence="2 3" key="1">
    <citation type="journal article" date="2014" name="PLoS Genet.">
        <title>Analysis of the Phlebiopsis gigantea genome, transcriptome and secretome provides insight into its pioneer colonization strategies of wood.</title>
        <authorList>
            <person name="Hori C."/>
            <person name="Ishida T."/>
            <person name="Igarashi K."/>
            <person name="Samejima M."/>
            <person name="Suzuki H."/>
            <person name="Master E."/>
            <person name="Ferreira P."/>
            <person name="Ruiz-Duenas F.J."/>
            <person name="Held B."/>
            <person name="Canessa P."/>
            <person name="Larrondo L.F."/>
            <person name="Schmoll M."/>
            <person name="Druzhinina I.S."/>
            <person name="Kubicek C.P."/>
            <person name="Gaskell J.A."/>
            <person name="Kersten P."/>
            <person name="St John F."/>
            <person name="Glasner J."/>
            <person name="Sabat G."/>
            <person name="Splinter BonDurant S."/>
            <person name="Syed K."/>
            <person name="Yadav J."/>
            <person name="Mgbeahuruike A.C."/>
            <person name="Kovalchuk A."/>
            <person name="Asiegbu F.O."/>
            <person name="Lackner G."/>
            <person name="Hoffmeister D."/>
            <person name="Rencoret J."/>
            <person name="Gutierrez A."/>
            <person name="Sun H."/>
            <person name="Lindquist E."/>
            <person name="Barry K."/>
            <person name="Riley R."/>
            <person name="Grigoriev I.V."/>
            <person name="Henrissat B."/>
            <person name="Kues U."/>
            <person name="Berka R.M."/>
            <person name="Martinez A.T."/>
            <person name="Covert S.F."/>
            <person name="Blanchette R.A."/>
            <person name="Cullen D."/>
        </authorList>
    </citation>
    <scope>NUCLEOTIDE SEQUENCE [LARGE SCALE GENOMIC DNA]</scope>
    <source>
        <strain evidence="2 3">11061_1 CR5-6</strain>
    </source>
</reference>
<protein>
    <submittedName>
        <fullName evidence="2">Uncharacterized protein</fullName>
    </submittedName>
</protein>
<feature type="compositionally biased region" description="Basic residues" evidence="1">
    <location>
        <begin position="47"/>
        <end position="63"/>
    </location>
</feature>
<evidence type="ECO:0000256" key="1">
    <source>
        <dbReference type="SAM" id="MobiDB-lite"/>
    </source>
</evidence>
<name>A0A0C3S5E1_PHLG1</name>
<feature type="region of interest" description="Disordered" evidence="1">
    <location>
        <begin position="32"/>
        <end position="71"/>
    </location>
</feature>
<evidence type="ECO:0000313" key="2">
    <source>
        <dbReference type="EMBL" id="KIP11211.1"/>
    </source>
</evidence>
<dbReference type="AlphaFoldDB" id="A0A0C3S5E1"/>
<dbReference type="Proteomes" id="UP000053257">
    <property type="component" value="Unassembled WGS sequence"/>
</dbReference>
<gene>
    <name evidence="2" type="ORF">PHLGIDRAFT_159860</name>
</gene>
<organism evidence="2 3">
    <name type="scientific">Phlebiopsis gigantea (strain 11061_1 CR5-6)</name>
    <name type="common">White-rot fungus</name>
    <name type="synonym">Peniophora gigantea</name>
    <dbReference type="NCBI Taxonomy" id="745531"/>
    <lineage>
        <taxon>Eukaryota</taxon>
        <taxon>Fungi</taxon>
        <taxon>Dikarya</taxon>
        <taxon>Basidiomycota</taxon>
        <taxon>Agaricomycotina</taxon>
        <taxon>Agaricomycetes</taxon>
        <taxon>Polyporales</taxon>
        <taxon>Phanerochaetaceae</taxon>
        <taxon>Phlebiopsis</taxon>
    </lineage>
</organism>
<accession>A0A0C3S5E1</accession>
<proteinExistence type="predicted"/>
<dbReference type="HOGENOM" id="CLU_2740887_0_0_1"/>
<dbReference type="EMBL" id="KN840448">
    <property type="protein sequence ID" value="KIP11211.1"/>
    <property type="molecule type" value="Genomic_DNA"/>
</dbReference>
<keyword evidence="3" id="KW-1185">Reference proteome</keyword>
<evidence type="ECO:0000313" key="3">
    <source>
        <dbReference type="Proteomes" id="UP000053257"/>
    </source>
</evidence>
<sequence>MSPHGPARLALLPTSVVHRLPPARSTVCTGMQRDVNPLRHLGPAGTKKPRRHNEHSLVGRRPKGASLLSGS</sequence>